<dbReference type="SUPFAM" id="SSF69318">
    <property type="entry name" value="Integrin alpha N-terminal domain"/>
    <property type="match status" value="1"/>
</dbReference>
<sequence length="954" mass="101079">MTHRSRRGVRLASALVAAGLALTALPATAAHAVDGPVAPDGARILTDAQADTLEQRAEAPRRLDVTPQDEQPAAPLATGTQDTSASGVSITQTSALETYRGQADTAQLDGGHGDFLAVHSLGTVTRLAADGRTVWKRDNASLYADWRVTHIRPWQTEPYPARITTGFHANSPFADSSDRGWAQGDLTGDGVADVVFTADVGTSPYRPFTSPGSPLTTGTFVTVLDGATGRTLWSKLFADAQQVTLVGGTLLVGDQPSTNLNSAKDATASLQAFRFSYDGTKLSPSAVWTYGTGQRNGRWGSTLPLGDGRVAVSWYVKKTATTPATGRTLVLDTADGSVEWRTDNDLYSRQLAYDPARRRLVALEQADYRDGVRYELAGYDPADGTRTTLDTRVNALGIGLRIGQLRGDAAPEYAISESTLDEYLFVNTATVRALDGGDAAELWSHTVKRGADNAKDGDSALGLKIVDGKVLASYFTTEGTETAANPGGTRYGTLAALGGRDGAVRWQHRGADASPIYAQPYREGDEWRVRTVDNEQNVRSYGLGSGRQTSVTPLQANLSTGLAADVNGDGRKDVIVGGQSQGLWAYDGPSLASGKPRMLWRTTLPGSVQGDIRIADTDGDGRRDELVVAADTAAVVVDSGTGRVRRTIDGRGRFVRSVTVGDLDGDGDDEILVPTDAVRAYSGDGHALWEYAPASGLAFSDLAVAEGKVLGSYQTRGVVDGTAVVGGTALDARTGKVLWSADPTWTGDPDTKVYAAQLYHGVYASPTVPYADGHAAVYSWIVKEGAFWSTYFEFRDLRTGQVVHTSTGGGAWTVGNWFTGDEGLVLAGTASLRTFAKDGQEYGIYTLPTLHRAEFATGPGGRRLIVGGTEGAAYVWDPAVLTAGDNYPDHLTRLNGYATQNLVVADLDGDGVDEIVGLGKDDTGFDRTIELSGGRYLLSDDSMHGLLTGRLTAQ</sequence>
<organism evidence="4">
    <name type="scientific">Streptomyces sp. R44</name>
    <dbReference type="NCBI Taxonomy" id="3238633"/>
    <lineage>
        <taxon>Bacteria</taxon>
        <taxon>Bacillati</taxon>
        <taxon>Actinomycetota</taxon>
        <taxon>Actinomycetes</taxon>
        <taxon>Kitasatosporales</taxon>
        <taxon>Streptomycetaceae</taxon>
        <taxon>Streptomyces</taxon>
    </lineage>
</organism>
<evidence type="ECO:0000313" key="4">
    <source>
        <dbReference type="EMBL" id="XDQ70650.1"/>
    </source>
</evidence>
<dbReference type="PROSITE" id="PS51318">
    <property type="entry name" value="TAT"/>
    <property type="match status" value="1"/>
</dbReference>
<feature type="signal peptide" evidence="3">
    <location>
        <begin position="1"/>
        <end position="29"/>
    </location>
</feature>
<accession>A0AB39SQN9</accession>
<dbReference type="InterPro" id="IPR013517">
    <property type="entry name" value="FG-GAP"/>
</dbReference>
<keyword evidence="1 3" id="KW-0732">Signal</keyword>
<dbReference type="InterPro" id="IPR006311">
    <property type="entry name" value="TAT_signal"/>
</dbReference>
<dbReference type="RefSeq" id="WP_369143371.1">
    <property type="nucleotide sequence ID" value="NZ_CP163444.1"/>
</dbReference>
<feature type="chain" id="PRO_5044340152" evidence="3">
    <location>
        <begin position="30"/>
        <end position="954"/>
    </location>
</feature>
<dbReference type="InterPro" id="IPR028994">
    <property type="entry name" value="Integrin_alpha_N"/>
</dbReference>
<dbReference type="EMBL" id="CP163444">
    <property type="protein sequence ID" value="XDQ70650.1"/>
    <property type="molecule type" value="Genomic_DNA"/>
</dbReference>
<dbReference type="Pfam" id="PF13517">
    <property type="entry name" value="FG-GAP_3"/>
    <property type="match status" value="1"/>
</dbReference>
<evidence type="ECO:0000256" key="1">
    <source>
        <dbReference type="ARBA" id="ARBA00022729"/>
    </source>
</evidence>
<evidence type="ECO:0000256" key="3">
    <source>
        <dbReference type="SAM" id="SignalP"/>
    </source>
</evidence>
<evidence type="ECO:0000256" key="2">
    <source>
        <dbReference type="SAM" id="MobiDB-lite"/>
    </source>
</evidence>
<gene>
    <name evidence="4" type="ORF">AB5J54_09035</name>
</gene>
<feature type="region of interest" description="Disordered" evidence="2">
    <location>
        <begin position="56"/>
        <end position="89"/>
    </location>
</feature>
<dbReference type="InterPro" id="IPR011047">
    <property type="entry name" value="Quinoprotein_ADH-like_sf"/>
</dbReference>
<dbReference type="SUPFAM" id="SSF50998">
    <property type="entry name" value="Quinoprotein alcohol dehydrogenase-like"/>
    <property type="match status" value="1"/>
</dbReference>
<dbReference type="InterPro" id="IPR015943">
    <property type="entry name" value="WD40/YVTN_repeat-like_dom_sf"/>
</dbReference>
<feature type="compositionally biased region" description="Polar residues" evidence="2">
    <location>
        <begin position="78"/>
        <end position="89"/>
    </location>
</feature>
<proteinExistence type="predicted"/>
<protein>
    <submittedName>
        <fullName evidence="4">FG-GAP-like repeat-containing protein</fullName>
    </submittedName>
</protein>
<reference evidence="4" key="1">
    <citation type="submission" date="2024-07" db="EMBL/GenBank/DDBJ databases">
        <authorList>
            <person name="Yu S.T."/>
        </authorList>
    </citation>
    <scope>NUCLEOTIDE SEQUENCE</scope>
    <source>
        <strain evidence="4">R44</strain>
    </source>
</reference>
<dbReference type="AlphaFoldDB" id="A0AB39SQN9"/>
<dbReference type="Gene3D" id="2.130.10.10">
    <property type="entry name" value="YVTN repeat-like/Quinoprotein amine dehydrogenase"/>
    <property type="match status" value="1"/>
</dbReference>
<name>A0AB39SQN9_9ACTN</name>